<keyword evidence="3" id="KW-0479">Metal-binding</keyword>
<evidence type="ECO:0000256" key="6">
    <source>
        <dbReference type="ARBA" id="ARBA00023211"/>
    </source>
</evidence>
<evidence type="ECO:0000256" key="3">
    <source>
        <dbReference type="ARBA" id="ARBA00022723"/>
    </source>
</evidence>
<evidence type="ECO:0000256" key="5">
    <source>
        <dbReference type="ARBA" id="ARBA00022842"/>
    </source>
</evidence>
<organism evidence="8 9">
    <name type="scientific">Micrococcoides hystricis</name>
    <dbReference type="NCBI Taxonomy" id="1572761"/>
    <lineage>
        <taxon>Bacteria</taxon>
        <taxon>Bacillati</taxon>
        <taxon>Actinomycetota</taxon>
        <taxon>Actinomycetes</taxon>
        <taxon>Micrococcales</taxon>
        <taxon>Micrococcaceae</taxon>
        <taxon>Micrococcoides</taxon>
    </lineage>
</organism>
<evidence type="ECO:0000256" key="1">
    <source>
        <dbReference type="ARBA" id="ARBA00001936"/>
    </source>
</evidence>
<dbReference type="GO" id="GO:0016787">
    <property type="term" value="F:hydrolase activity"/>
    <property type="evidence" value="ECO:0007669"/>
    <property type="project" value="UniProtKB-KW"/>
</dbReference>
<dbReference type="PANTHER" id="PTHR12318:SF0">
    <property type="entry name" value="ACYL-COENZYME A DIPHOSPHATASE NUDT19"/>
    <property type="match status" value="1"/>
</dbReference>
<proteinExistence type="predicted"/>
<comment type="cofactor">
    <cofactor evidence="1">
        <name>Mn(2+)</name>
        <dbReference type="ChEBI" id="CHEBI:29035"/>
    </cofactor>
</comment>
<evidence type="ECO:0000259" key="7">
    <source>
        <dbReference type="PROSITE" id="PS51462"/>
    </source>
</evidence>
<keyword evidence="9" id="KW-1185">Reference proteome</keyword>
<dbReference type="SUPFAM" id="SSF55811">
    <property type="entry name" value="Nudix"/>
    <property type="match status" value="1"/>
</dbReference>
<dbReference type="Proteomes" id="UP001589862">
    <property type="component" value="Unassembled WGS sequence"/>
</dbReference>
<evidence type="ECO:0000313" key="8">
    <source>
        <dbReference type="EMBL" id="MFC0583031.1"/>
    </source>
</evidence>
<reference evidence="8 9" key="1">
    <citation type="submission" date="2024-09" db="EMBL/GenBank/DDBJ databases">
        <authorList>
            <person name="Sun Q."/>
            <person name="Mori K."/>
        </authorList>
    </citation>
    <scope>NUCLEOTIDE SEQUENCE [LARGE SCALE GENOMIC DNA]</scope>
    <source>
        <strain evidence="8 9">NCAIM B.02604</strain>
    </source>
</reference>
<dbReference type="InterPro" id="IPR015797">
    <property type="entry name" value="NUDIX_hydrolase-like_dom_sf"/>
</dbReference>
<keyword evidence="5" id="KW-0460">Magnesium</keyword>
<sequence length="313" mass="34536">MTWNLTRRFPLPPAAAPAAESWRNYGTRRPLHPRDAATIVLVRDGATGPEVLLTCRSPDSPLGAVSFPGGVCIPADEDPVGWFGRPLSQWSQQLGETDYGRVRRFVVAGVRELFEETGYLLAGADQFTLAEDLRGEEAIAARQALANEDLSLAQILDRRGWGIRSDLIRPIGRWASPDFAHRRFNTHYFVAAAPPAQSCSVAEGLQSWLQWVNVAELIQHQHTSWLGDMVNAEHTRGLNMAQITTPAVQLFCEALNRYSGSVAFLLSVFPRTAVPFLQAQLSEGSEPELVVEFPESARDSMWATPVLSGFNEP</sequence>
<dbReference type="PANTHER" id="PTHR12318">
    <property type="entry name" value="TESTOSTERONE-REGULATED PROTEIN RP2"/>
    <property type="match status" value="1"/>
</dbReference>
<evidence type="ECO:0000313" key="9">
    <source>
        <dbReference type="Proteomes" id="UP001589862"/>
    </source>
</evidence>
<evidence type="ECO:0000256" key="2">
    <source>
        <dbReference type="ARBA" id="ARBA00001946"/>
    </source>
</evidence>
<keyword evidence="6" id="KW-0464">Manganese</keyword>
<dbReference type="RefSeq" id="WP_377460666.1">
    <property type="nucleotide sequence ID" value="NZ_JBHLUB010000032.1"/>
</dbReference>
<gene>
    <name evidence="8" type="ORF">ACFFFR_11705</name>
</gene>
<dbReference type="EMBL" id="JBHLUB010000032">
    <property type="protein sequence ID" value="MFC0583031.1"/>
    <property type="molecule type" value="Genomic_DNA"/>
</dbReference>
<dbReference type="InterPro" id="IPR039121">
    <property type="entry name" value="NUDT19"/>
</dbReference>
<accession>A0ABV6PD43</accession>
<dbReference type="Gene3D" id="3.90.79.10">
    <property type="entry name" value="Nucleoside Triphosphate Pyrophosphohydrolase"/>
    <property type="match status" value="1"/>
</dbReference>
<dbReference type="PROSITE" id="PS51462">
    <property type="entry name" value="NUDIX"/>
    <property type="match status" value="1"/>
</dbReference>
<comment type="cofactor">
    <cofactor evidence="2">
        <name>Mg(2+)</name>
        <dbReference type="ChEBI" id="CHEBI:18420"/>
    </cofactor>
</comment>
<evidence type="ECO:0000256" key="4">
    <source>
        <dbReference type="ARBA" id="ARBA00022801"/>
    </source>
</evidence>
<dbReference type="InterPro" id="IPR000086">
    <property type="entry name" value="NUDIX_hydrolase_dom"/>
</dbReference>
<protein>
    <submittedName>
        <fullName evidence="8">NUDIX hydrolase</fullName>
    </submittedName>
</protein>
<comment type="caution">
    <text evidence="8">The sequence shown here is derived from an EMBL/GenBank/DDBJ whole genome shotgun (WGS) entry which is preliminary data.</text>
</comment>
<name>A0ABV6PD43_9MICC</name>
<feature type="domain" description="Nudix hydrolase" evidence="7">
    <location>
        <begin position="32"/>
        <end position="242"/>
    </location>
</feature>
<keyword evidence="4 8" id="KW-0378">Hydrolase</keyword>